<keyword evidence="2 5" id="KW-1133">Transmembrane helix</keyword>
<keyword evidence="8" id="KW-1185">Reference proteome</keyword>
<name>A0A934QGK0_9PROT</name>
<evidence type="ECO:0000256" key="1">
    <source>
        <dbReference type="ARBA" id="ARBA00022692"/>
    </source>
</evidence>
<dbReference type="AlphaFoldDB" id="A0A934QGK0"/>
<feature type="transmembrane region" description="Helical" evidence="5">
    <location>
        <begin position="132"/>
        <end position="150"/>
    </location>
</feature>
<feature type="transmembrane region" description="Helical" evidence="5">
    <location>
        <begin position="290"/>
        <end position="310"/>
    </location>
</feature>
<dbReference type="InterPro" id="IPR011701">
    <property type="entry name" value="MFS"/>
</dbReference>
<feature type="transmembrane region" description="Helical" evidence="5">
    <location>
        <begin position="358"/>
        <end position="378"/>
    </location>
</feature>
<evidence type="ECO:0000256" key="4">
    <source>
        <dbReference type="SAM" id="MobiDB-lite"/>
    </source>
</evidence>
<dbReference type="InterPro" id="IPR020846">
    <property type="entry name" value="MFS_dom"/>
</dbReference>
<proteinExistence type="predicted"/>
<feature type="transmembrane region" description="Helical" evidence="5">
    <location>
        <begin position="99"/>
        <end position="120"/>
    </location>
</feature>
<feature type="region of interest" description="Disordered" evidence="4">
    <location>
        <begin position="389"/>
        <end position="428"/>
    </location>
</feature>
<comment type="caution">
    <text evidence="7">The sequence shown here is derived from an EMBL/GenBank/DDBJ whole genome shotgun (WGS) entry which is preliminary data.</text>
</comment>
<dbReference type="SUPFAM" id="SSF103473">
    <property type="entry name" value="MFS general substrate transporter"/>
    <property type="match status" value="1"/>
</dbReference>
<dbReference type="InterPro" id="IPR036259">
    <property type="entry name" value="MFS_trans_sf"/>
</dbReference>
<dbReference type="GO" id="GO:0005886">
    <property type="term" value="C:plasma membrane"/>
    <property type="evidence" value="ECO:0007669"/>
    <property type="project" value="TreeGrafter"/>
</dbReference>
<dbReference type="CDD" id="cd17477">
    <property type="entry name" value="MFS_YcaD_like"/>
    <property type="match status" value="1"/>
</dbReference>
<feature type="transmembrane region" description="Helical" evidence="5">
    <location>
        <begin position="162"/>
        <end position="181"/>
    </location>
</feature>
<dbReference type="Pfam" id="PF07690">
    <property type="entry name" value="MFS_1"/>
    <property type="match status" value="1"/>
</dbReference>
<feature type="transmembrane region" description="Helical" evidence="5">
    <location>
        <begin position="322"/>
        <end position="346"/>
    </location>
</feature>
<dbReference type="PANTHER" id="PTHR23521:SF3">
    <property type="entry name" value="MFS TRANSPORTER"/>
    <property type="match status" value="1"/>
</dbReference>
<feature type="transmembrane region" description="Helical" evidence="5">
    <location>
        <begin position="46"/>
        <end position="63"/>
    </location>
</feature>
<gene>
    <name evidence="7" type="ORF">CKO21_04405</name>
</gene>
<dbReference type="RefSeq" id="WP_037256466.1">
    <property type="nucleotide sequence ID" value="NZ_NRRE01000017.1"/>
</dbReference>
<evidence type="ECO:0000256" key="2">
    <source>
        <dbReference type="ARBA" id="ARBA00022989"/>
    </source>
</evidence>
<dbReference type="Proteomes" id="UP000778970">
    <property type="component" value="Unassembled WGS sequence"/>
</dbReference>
<feature type="domain" description="Major facilitator superfamily (MFS) profile" evidence="6">
    <location>
        <begin position="8"/>
        <end position="382"/>
    </location>
</feature>
<sequence>MHNNPYLSVVSVILATALTALGNGMMATFVPVRLNAEGVGQDQVGMVVTAYAVGMLLGCVYSGRFIRRVGHIRAFTAFAAIGTITALLMPTYIGAFSWTLFRVASGFCTTAMFMTAQSWLNEVTWSERRGRIMSLFYLSYTVALGLGALIMNRVDAGSSVPLMILAGLYAAAVVPVALTRLETPPPPERISVKLVEVYRVSPVGLVGAYVSGSLGMTMLGVGPMYGNAIGLDGQDIALAMAALQLGNLAIQWPLGWLSDRTDRRLVIAGATAAIVLVSAVLLSAGSAVTLLALIGLFAVWGGLAESIYAVSTAHANDRTQAGDYVVVSSTILVTWATGSTVGPIVATAMLRAFGPDGLWLFFVAVGAVFAFFVVWRALKREQPDESLQESFHALPASPRPPEWSPSERAEVEAGSDAYDVMEGAQDRG</sequence>
<dbReference type="PROSITE" id="PS50850">
    <property type="entry name" value="MFS"/>
    <property type="match status" value="1"/>
</dbReference>
<evidence type="ECO:0000313" key="7">
    <source>
        <dbReference type="EMBL" id="MBK1696484.1"/>
    </source>
</evidence>
<dbReference type="EMBL" id="NRRE01000017">
    <property type="protein sequence ID" value="MBK1696484.1"/>
    <property type="molecule type" value="Genomic_DNA"/>
</dbReference>
<keyword evidence="1 5" id="KW-0812">Transmembrane</keyword>
<organism evidence="7 8">
    <name type="scientific">Rhodovibrio salinarum</name>
    <dbReference type="NCBI Taxonomy" id="1087"/>
    <lineage>
        <taxon>Bacteria</taxon>
        <taxon>Pseudomonadati</taxon>
        <taxon>Pseudomonadota</taxon>
        <taxon>Alphaproteobacteria</taxon>
        <taxon>Rhodospirillales</taxon>
        <taxon>Rhodovibrionaceae</taxon>
        <taxon>Rhodovibrio</taxon>
    </lineage>
</organism>
<feature type="transmembrane region" description="Helical" evidence="5">
    <location>
        <begin position="236"/>
        <end position="258"/>
    </location>
</feature>
<accession>A0A934QGK0</accession>
<feature type="transmembrane region" description="Helical" evidence="5">
    <location>
        <begin position="265"/>
        <end position="284"/>
    </location>
</feature>
<feature type="transmembrane region" description="Helical" evidence="5">
    <location>
        <begin position="202"/>
        <end position="224"/>
    </location>
</feature>
<reference evidence="7" key="2">
    <citation type="journal article" date="2020" name="Microorganisms">
        <title>Osmotic Adaptation and Compatible Solute Biosynthesis of Phototrophic Bacteria as Revealed from Genome Analyses.</title>
        <authorList>
            <person name="Imhoff J.F."/>
            <person name="Rahn T."/>
            <person name="Kunzel S."/>
            <person name="Keller A."/>
            <person name="Neulinger S.C."/>
        </authorList>
    </citation>
    <scope>NUCLEOTIDE SEQUENCE</scope>
    <source>
        <strain evidence="7">DSM 9154</strain>
    </source>
</reference>
<dbReference type="InterPro" id="IPR047200">
    <property type="entry name" value="MFS_YcaD-like"/>
</dbReference>
<feature type="transmembrane region" description="Helical" evidence="5">
    <location>
        <begin position="75"/>
        <end position="93"/>
    </location>
</feature>
<dbReference type="Gene3D" id="1.20.1250.20">
    <property type="entry name" value="MFS general substrate transporter like domains"/>
    <property type="match status" value="2"/>
</dbReference>
<dbReference type="PANTHER" id="PTHR23521">
    <property type="entry name" value="TRANSPORTER MFS SUPERFAMILY"/>
    <property type="match status" value="1"/>
</dbReference>
<evidence type="ECO:0000256" key="5">
    <source>
        <dbReference type="SAM" id="Phobius"/>
    </source>
</evidence>
<reference evidence="7" key="1">
    <citation type="submission" date="2017-08" db="EMBL/GenBank/DDBJ databases">
        <authorList>
            <person name="Imhoff J.F."/>
            <person name="Rahn T."/>
            <person name="Kuenzel S."/>
            <person name="Neulinger S.C."/>
        </authorList>
    </citation>
    <scope>NUCLEOTIDE SEQUENCE</scope>
    <source>
        <strain evidence="7">DSM 9154</strain>
    </source>
</reference>
<evidence type="ECO:0000259" key="6">
    <source>
        <dbReference type="PROSITE" id="PS50850"/>
    </source>
</evidence>
<dbReference type="GO" id="GO:0022857">
    <property type="term" value="F:transmembrane transporter activity"/>
    <property type="evidence" value="ECO:0007669"/>
    <property type="project" value="InterPro"/>
</dbReference>
<evidence type="ECO:0000313" key="8">
    <source>
        <dbReference type="Proteomes" id="UP000778970"/>
    </source>
</evidence>
<keyword evidence="3 5" id="KW-0472">Membrane</keyword>
<protein>
    <submittedName>
        <fullName evidence="7">MFS transporter</fullName>
    </submittedName>
</protein>
<evidence type="ECO:0000256" key="3">
    <source>
        <dbReference type="ARBA" id="ARBA00023136"/>
    </source>
</evidence>